<evidence type="ECO:0000313" key="2">
    <source>
        <dbReference type="Proteomes" id="UP001064048"/>
    </source>
</evidence>
<organism evidence="1 2">
    <name type="scientific">Choristoneura fumiferana</name>
    <name type="common">Spruce budworm moth</name>
    <name type="synonym">Archips fumiferana</name>
    <dbReference type="NCBI Taxonomy" id="7141"/>
    <lineage>
        <taxon>Eukaryota</taxon>
        <taxon>Metazoa</taxon>
        <taxon>Ecdysozoa</taxon>
        <taxon>Arthropoda</taxon>
        <taxon>Hexapoda</taxon>
        <taxon>Insecta</taxon>
        <taxon>Pterygota</taxon>
        <taxon>Neoptera</taxon>
        <taxon>Endopterygota</taxon>
        <taxon>Lepidoptera</taxon>
        <taxon>Glossata</taxon>
        <taxon>Ditrysia</taxon>
        <taxon>Tortricoidea</taxon>
        <taxon>Tortricidae</taxon>
        <taxon>Tortricinae</taxon>
        <taxon>Choristoneura</taxon>
    </lineage>
</organism>
<gene>
    <name evidence="1" type="ORF">MSG28_005380</name>
</gene>
<sequence>MSRYELSSRFCGGMGAALATVPEEVLPNKCEDVEQVFKQVSKYEKMKALTKLLDENDIKDVDIVVNYDLPTSVEEYVHKDRENRRVGHRGKAAFFDIDHDAGLVDDLTRVSAASTSPCQTSFQLKAPPHARLAMQWVVTSELLLIH</sequence>
<dbReference type="EMBL" id="CM046108">
    <property type="protein sequence ID" value="KAI8426597.1"/>
    <property type="molecule type" value="Genomic_DNA"/>
</dbReference>
<reference evidence="1 2" key="1">
    <citation type="journal article" date="2022" name="Genome Biol. Evol.">
        <title>The Spruce Budworm Genome: Reconstructing the Evolutionary History of Antifreeze Proteins.</title>
        <authorList>
            <person name="Beliveau C."/>
            <person name="Gagne P."/>
            <person name="Picq S."/>
            <person name="Vernygora O."/>
            <person name="Keeling C.I."/>
            <person name="Pinkney K."/>
            <person name="Doucet D."/>
            <person name="Wen F."/>
            <person name="Johnston J.S."/>
            <person name="Maaroufi H."/>
            <person name="Boyle B."/>
            <person name="Laroche J."/>
            <person name="Dewar K."/>
            <person name="Juretic N."/>
            <person name="Blackburn G."/>
            <person name="Nisole A."/>
            <person name="Brunet B."/>
            <person name="Brandao M."/>
            <person name="Lumley L."/>
            <person name="Duan J."/>
            <person name="Quan G."/>
            <person name="Lucarotti C.J."/>
            <person name="Roe A.D."/>
            <person name="Sperling F.A.H."/>
            <person name="Levesque R.C."/>
            <person name="Cusson M."/>
        </authorList>
    </citation>
    <scope>NUCLEOTIDE SEQUENCE [LARGE SCALE GENOMIC DNA]</scope>
    <source>
        <strain evidence="1">Glfc:IPQL:Cfum</strain>
    </source>
</reference>
<comment type="caution">
    <text evidence="1">The sequence shown here is derived from an EMBL/GenBank/DDBJ whole genome shotgun (WGS) entry which is preliminary data.</text>
</comment>
<proteinExistence type="predicted"/>
<accession>A0ACC0JR00</accession>
<dbReference type="Proteomes" id="UP001064048">
    <property type="component" value="Chromosome 8"/>
</dbReference>
<keyword evidence="2" id="KW-1185">Reference proteome</keyword>
<evidence type="ECO:0000313" key="1">
    <source>
        <dbReference type="EMBL" id="KAI8426597.1"/>
    </source>
</evidence>
<protein>
    <submittedName>
        <fullName evidence="1">Uncharacterized protein</fullName>
    </submittedName>
</protein>
<name>A0ACC0JR00_CHOFU</name>